<organism evidence="1 2">
    <name type="scientific">Pararhizobium capsulatum DSM 1112</name>
    <dbReference type="NCBI Taxonomy" id="1121113"/>
    <lineage>
        <taxon>Bacteria</taxon>
        <taxon>Pseudomonadati</taxon>
        <taxon>Pseudomonadota</taxon>
        <taxon>Alphaproteobacteria</taxon>
        <taxon>Hyphomicrobiales</taxon>
        <taxon>Rhizobiaceae</taxon>
        <taxon>Rhizobium/Agrobacterium group</taxon>
        <taxon>Pararhizobium</taxon>
    </lineage>
</organism>
<accession>A0ABU0BRB1</accession>
<evidence type="ECO:0000313" key="1">
    <source>
        <dbReference type="EMBL" id="MDQ0320770.1"/>
    </source>
</evidence>
<keyword evidence="2" id="KW-1185">Reference proteome</keyword>
<evidence type="ECO:0000313" key="2">
    <source>
        <dbReference type="Proteomes" id="UP001230207"/>
    </source>
</evidence>
<proteinExistence type="predicted"/>
<sequence length="97" mass="11253">MAEEEIQQFPEKYWLKLKEFGLRNGGISEIHVRKLIKEGDGPRTTYIGNRVFIALDDEAEWRERKRNPRGKAAEKALAVATMLSERARHAKQGEMQK</sequence>
<protein>
    <recommendedName>
        <fullName evidence="3">Excisionase</fullName>
    </recommendedName>
</protein>
<gene>
    <name evidence="1" type="ORF">QO002_002908</name>
</gene>
<dbReference type="RefSeq" id="WP_307230821.1">
    <property type="nucleotide sequence ID" value="NZ_JAUSVF010000001.1"/>
</dbReference>
<comment type="caution">
    <text evidence="1">The sequence shown here is derived from an EMBL/GenBank/DDBJ whole genome shotgun (WGS) entry which is preliminary data.</text>
</comment>
<evidence type="ECO:0008006" key="3">
    <source>
        <dbReference type="Google" id="ProtNLM"/>
    </source>
</evidence>
<dbReference type="Proteomes" id="UP001230207">
    <property type="component" value="Unassembled WGS sequence"/>
</dbReference>
<dbReference type="EMBL" id="JAUSVF010000001">
    <property type="protein sequence ID" value="MDQ0320770.1"/>
    <property type="molecule type" value="Genomic_DNA"/>
</dbReference>
<reference evidence="1 2" key="1">
    <citation type="submission" date="2023-07" db="EMBL/GenBank/DDBJ databases">
        <title>Genomic Encyclopedia of Type Strains, Phase IV (KMG-IV): sequencing the most valuable type-strain genomes for metagenomic binning, comparative biology and taxonomic classification.</title>
        <authorList>
            <person name="Goeker M."/>
        </authorList>
    </citation>
    <scope>NUCLEOTIDE SEQUENCE [LARGE SCALE GENOMIC DNA]</scope>
    <source>
        <strain evidence="1 2">DSM 1112</strain>
    </source>
</reference>
<name>A0ABU0BRB1_9HYPH</name>